<evidence type="ECO:0000256" key="10">
    <source>
        <dbReference type="ARBA" id="ARBA00023237"/>
    </source>
</evidence>
<keyword evidence="17" id="KW-1185">Reference proteome</keyword>
<evidence type="ECO:0000259" key="15">
    <source>
        <dbReference type="Pfam" id="PF07715"/>
    </source>
</evidence>
<gene>
    <name evidence="16" type="ORF">NX780_01135</name>
</gene>
<dbReference type="InterPro" id="IPR036942">
    <property type="entry name" value="Beta-barrel_TonB_sf"/>
</dbReference>
<keyword evidence="10 11" id="KW-0998">Cell outer membrane</keyword>
<dbReference type="PANTHER" id="PTHR30069:SF29">
    <property type="entry name" value="HEMOGLOBIN AND HEMOGLOBIN-HAPTOGLOBIN-BINDING PROTEIN 1-RELATED"/>
    <property type="match status" value="1"/>
</dbReference>
<keyword evidence="6 13" id="KW-0732">Signal</keyword>
<dbReference type="PANTHER" id="PTHR30069">
    <property type="entry name" value="TONB-DEPENDENT OUTER MEMBRANE RECEPTOR"/>
    <property type="match status" value="1"/>
</dbReference>
<keyword evidence="5 11" id="KW-0812">Transmembrane</keyword>
<evidence type="ECO:0000256" key="12">
    <source>
        <dbReference type="RuleBase" id="RU003357"/>
    </source>
</evidence>
<dbReference type="Gene3D" id="2.170.130.10">
    <property type="entry name" value="TonB-dependent receptor, plug domain"/>
    <property type="match status" value="1"/>
</dbReference>
<comment type="similarity">
    <text evidence="2 11 12">Belongs to the TonB-dependent receptor family.</text>
</comment>
<feature type="signal peptide" evidence="13">
    <location>
        <begin position="1"/>
        <end position="22"/>
    </location>
</feature>
<dbReference type="SUPFAM" id="SSF56935">
    <property type="entry name" value="Porins"/>
    <property type="match status" value="1"/>
</dbReference>
<evidence type="ECO:0000256" key="2">
    <source>
        <dbReference type="ARBA" id="ARBA00009810"/>
    </source>
</evidence>
<dbReference type="InterPro" id="IPR037066">
    <property type="entry name" value="Plug_dom_sf"/>
</dbReference>
<sequence>MRITRTASACALLLAACSSACAQTAVEPMQQVVVSAAAAGEQQQRAQSTTTAIIVGREELLRQGDASLADVLKRQPGVTVDASPGKDAQVRMRGLGNGYVAILLNGLPAPSGFSLESISPDLIERIEIQRAATAETSSQAVAGSINVIMRRAGPAKGAPANEIKAGSAFQRGHAAPQLLAQHSGKRGALAYTLAATLKRNVNPIAARSTEEGSAPALLRHTDWTDHLVEDVAELAPRLSWQPSAVDSISSQSYVRWRYIHNVKRESETLEVGAPTAFPHNWQRFETRPLHLYADLAWTRKFAGGARLSNKLAGFRMRREGDFVFHGMDGLDRLRESHLVASGPVEREWTFSGSWRQPLWGSHSLAAGWEFGRKDRSEYRRERHLDAEGSQFYTSDEDYFAEVDRSAFFVQDEWDMGADWSAYLGLRREDLTTKGQGNAAAPVDVDAGAWSPVFQLLFKPQQGQEDGKPRDQFRFALGRTYKAPNIVQLMPRRYTVDNNNSATNPDLQGNPDLRPELATNVDLAWERYFGKADMVSVSAYHKRIRDKILTRIALQGGAWTATPDNHGGATARGLEFEGRITRGSLAARVNLARNWSRLDSVPGPDNRIEDQPAWSGNLGLDVSAPSSRLEAGGTFSYRGTVASRAGSPVFSLDAPRRQLDLYALWKFDTQARLRLALSNLGQRSYRERLVYEGAAPLARTSLYQVRPTVRLVWEQSL</sequence>
<organism evidence="16 17">
    <name type="scientific">Massilia agri</name>
    <dbReference type="NCBI Taxonomy" id="1886785"/>
    <lineage>
        <taxon>Bacteria</taxon>
        <taxon>Pseudomonadati</taxon>
        <taxon>Pseudomonadota</taxon>
        <taxon>Betaproteobacteria</taxon>
        <taxon>Burkholderiales</taxon>
        <taxon>Oxalobacteraceae</taxon>
        <taxon>Telluria group</taxon>
        <taxon>Massilia</taxon>
    </lineage>
</organism>
<reference evidence="16 17" key="1">
    <citation type="submission" date="2022-08" db="EMBL/GenBank/DDBJ databases">
        <title>Reclassification of Massilia species as members of the genera Telluria, Duganella, Pseudoduganella, Mokoshia gen. nov. and Zemynaea gen. nov. using orthogonal and non-orthogonal genome-based approaches.</title>
        <authorList>
            <person name="Bowman J.P."/>
        </authorList>
    </citation>
    <scope>NUCLEOTIDE SEQUENCE [LARGE SCALE GENOMIC DNA]</scope>
    <source>
        <strain evidence="16 17">JCM 31661</strain>
    </source>
</reference>
<dbReference type="EMBL" id="JANUHA010000001">
    <property type="protein sequence ID" value="MCS0594945.1"/>
    <property type="molecule type" value="Genomic_DNA"/>
</dbReference>
<feature type="chain" id="PRO_5045524294" evidence="13">
    <location>
        <begin position="23"/>
        <end position="716"/>
    </location>
</feature>
<keyword evidence="8 11" id="KW-0472">Membrane</keyword>
<protein>
    <submittedName>
        <fullName evidence="16">TonB-dependent receptor</fullName>
    </submittedName>
</protein>
<dbReference type="InterPro" id="IPR012910">
    <property type="entry name" value="Plug_dom"/>
</dbReference>
<dbReference type="Gene3D" id="2.40.170.20">
    <property type="entry name" value="TonB-dependent receptor, beta-barrel domain"/>
    <property type="match status" value="1"/>
</dbReference>
<evidence type="ECO:0000256" key="11">
    <source>
        <dbReference type="PROSITE-ProRule" id="PRU01360"/>
    </source>
</evidence>
<keyword evidence="7 12" id="KW-0798">TonB box</keyword>
<accession>A0ABT2AFW8</accession>
<dbReference type="InterPro" id="IPR039426">
    <property type="entry name" value="TonB-dep_rcpt-like"/>
</dbReference>
<evidence type="ECO:0000256" key="1">
    <source>
        <dbReference type="ARBA" id="ARBA00004571"/>
    </source>
</evidence>
<dbReference type="CDD" id="cd01347">
    <property type="entry name" value="ligand_gated_channel"/>
    <property type="match status" value="1"/>
</dbReference>
<keyword evidence="9 16" id="KW-0675">Receptor</keyword>
<evidence type="ECO:0000256" key="6">
    <source>
        <dbReference type="ARBA" id="ARBA00022729"/>
    </source>
</evidence>
<evidence type="ECO:0000256" key="9">
    <source>
        <dbReference type="ARBA" id="ARBA00023170"/>
    </source>
</evidence>
<name>A0ABT2AFW8_9BURK</name>
<evidence type="ECO:0000256" key="13">
    <source>
        <dbReference type="SAM" id="SignalP"/>
    </source>
</evidence>
<feature type="domain" description="TonB-dependent receptor-like beta-barrel" evidence="14">
    <location>
        <begin position="275"/>
        <end position="679"/>
    </location>
</feature>
<evidence type="ECO:0000256" key="3">
    <source>
        <dbReference type="ARBA" id="ARBA00022448"/>
    </source>
</evidence>
<evidence type="ECO:0000313" key="16">
    <source>
        <dbReference type="EMBL" id="MCS0594945.1"/>
    </source>
</evidence>
<keyword evidence="3 11" id="KW-0813">Transport</keyword>
<feature type="domain" description="TonB-dependent receptor plug" evidence="15">
    <location>
        <begin position="48"/>
        <end position="143"/>
    </location>
</feature>
<evidence type="ECO:0000256" key="8">
    <source>
        <dbReference type="ARBA" id="ARBA00023136"/>
    </source>
</evidence>
<dbReference type="PROSITE" id="PS52016">
    <property type="entry name" value="TONB_DEPENDENT_REC_3"/>
    <property type="match status" value="1"/>
</dbReference>
<dbReference type="Pfam" id="PF07715">
    <property type="entry name" value="Plug"/>
    <property type="match status" value="1"/>
</dbReference>
<evidence type="ECO:0000256" key="5">
    <source>
        <dbReference type="ARBA" id="ARBA00022692"/>
    </source>
</evidence>
<dbReference type="InterPro" id="IPR000531">
    <property type="entry name" value="Beta-barrel_TonB"/>
</dbReference>
<comment type="subcellular location">
    <subcellularLocation>
        <location evidence="1 11">Cell outer membrane</location>
        <topology evidence="1 11">Multi-pass membrane protein</topology>
    </subcellularLocation>
</comment>
<dbReference type="Proteomes" id="UP001206572">
    <property type="component" value="Unassembled WGS sequence"/>
</dbReference>
<evidence type="ECO:0000256" key="7">
    <source>
        <dbReference type="ARBA" id="ARBA00023077"/>
    </source>
</evidence>
<evidence type="ECO:0000259" key="14">
    <source>
        <dbReference type="Pfam" id="PF00593"/>
    </source>
</evidence>
<keyword evidence="4 11" id="KW-1134">Transmembrane beta strand</keyword>
<comment type="caution">
    <text evidence="16">The sequence shown here is derived from an EMBL/GenBank/DDBJ whole genome shotgun (WGS) entry which is preliminary data.</text>
</comment>
<proteinExistence type="inferred from homology"/>
<dbReference type="Pfam" id="PF00593">
    <property type="entry name" value="TonB_dep_Rec_b-barrel"/>
    <property type="match status" value="1"/>
</dbReference>
<evidence type="ECO:0000256" key="4">
    <source>
        <dbReference type="ARBA" id="ARBA00022452"/>
    </source>
</evidence>
<evidence type="ECO:0000313" key="17">
    <source>
        <dbReference type="Proteomes" id="UP001206572"/>
    </source>
</evidence>
<dbReference type="RefSeq" id="WP_258826031.1">
    <property type="nucleotide sequence ID" value="NZ_JANUHA010000001.1"/>
</dbReference>
<dbReference type="PROSITE" id="PS51257">
    <property type="entry name" value="PROKAR_LIPOPROTEIN"/>
    <property type="match status" value="1"/>
</dbReference>